<dbReference type="KEGG" id="mbr:MONBRDRAFT_34077"/>
<dbReference type="Gene3D" id="2.30.29.30">
    <property type="entry name" value="Pleckstrin-homology domain (PH domain)/Phosphotyrosine-binding domain (PTB)"/>
    <property type="match status" value="1"/>
</dbReference>
<dbReference type="Gene3D" id="1.20.900.10">
    <property type="entry name" value="Dbl homology (DH) domain"/>
    <property type="match status" value="1"/>
</dbReference>
<dbReference type="Pfam" id="PF00018">
    <property type="entry name" value="SH3_1"/>
    <property type="match status" value="1"/>
</dbReference>
<proteinExistence type="predicted"/>
<feature type="domain" description="SAM" evidence="6">
    <location>
        <begin position="9"/>
        <end position="81"/>
    </location>
</feature>
<dbReference type="RefSeq" id="XP_001749315.1">
    <property type="nucleotide sequence ID" value="XM_001749263.1"/>
</dbReference>
<feature type="domain" description="SH3" evidence="4">
    <location>
        <begin position="812"/>
        <end position="880"/>
    </location>
</feature>
<dbReference type="InParanoid" id="A9V9C3"/>
<dbReference type="Gene3D" id="1.10.150.50">
    <property type="entry name" value="Transcription Factor, Ets-1"/>
    <property type="match status" value="1"/>
</dbReference>
<dbReference type="SUPFAM" id="SSF50729">
    <property type="entry name" value="PH domain-like"/>
    <property type="match status" value="1"/>
</dbReference>
<dbReference type="PROSITE" id="PS50002">
    <property type="entry name" value="SH3"/>
    <property type="match status" value="1"/>
</dbReference>
<dbReference type="GeneID" id="5894533"/>
<accession>A9V9C3</accession>
<evidence type="ECO:0000256" key="3">
    <source>
        <dbReference type="SAM" id="MobiDB-lite"/>
    </source>
</evidence>
<name>A9V9C3_MONBE</name>
<reference evidence="8 9" key="1">
    <citation type="journal article" date="2008" name="Nature">
        <title>The genome of the choanoflagellate Monosiga brevicollis and the origin of metazoans.</title>
        <authorList>
            <consortium name="JGI Sequencing"/>
            <person name="King N."/>
            <person name="Westbrook M.J."/>
            <person name="Young S.L."/>
            <person name="Kuo A."/>
            <person name="Abedin M."/>
            <person name="Chapman J."/>
            <person name="Fairclough S."/>
            <person name="Hellsten U."/>
            <person name="Isogai Y."/>
            <person name="Letunic I."/>
            <person name="Marr M."/>
            <person name="Pincus D."/>
            <person name="Putnam N."/>
            <person name="Rokas A."/>
            <person name="Wright K.J."/>
            <person name="Zuzow R."/>
            <person name="Dirks W."/>
            <person name="Good M."/>
            <person name="Goodstein D."/>
            <person name="Lemons D."/>
            <person name="Li W."/>
            <person name="Lyons J.B."/>
            <person name="Morris A."/>
            <person name="Nichols S."/>
            <person name="Richter D.J."/>
            <person name="Salamov A."/>
            <person name="Bork P."/>
            <person name="Lim W.A."/>
            <person name="Manning G."/>
            <person name="Miller W.T."/>
            <person name="McGinnis W."/>
            <person name="Shapiro H."/>
            <person name="Tjian R."/>
            <person name="Grigoriev I.V."/>
            <person name="Rokhsar D."/>
        </authorList>
    </citation>
    <scope>NUCLEOTIDE SEQUENCE [LARGE SCALE GENOMIC DNA]</scope>
    <source>
        <strain evidence="9">MX1 / ATCC 50154</strain>
    </source>
</reference>
<dbReference type="SUPFAM" id="SSF50044">
    <property type="entry name" value="SH3-domain"/>
    <property type="match status" value="1"/>
</dbReference>
<feature type="domain" description="DH" evidence="5">
    <location>
        <begin position="482"/>
        <end position="645"/>
    </location>
</feature>
<dbReference type="Gene3D" id="2.30.30.40">
    <property type="entry name" value="SH3 Domains"/>
    <property type="match status" value="1"/>
</dbReference>
<dbReference type="GO" id="GO:0005085">
    <property type="term" value="F:guanyl-nucleotide exchange factor activity"/>
    <property type="evidence" value="ECO:0007669"/>
    <property type="project" value="InterPro"/>
</dbReference>
<dbReference type="InterPro" id="IPR003892">
    <property type="entry name" value="CUE"/>
</dbReference>
<dbReference type="InterPro" id="IPR047271">
    <property type="entry name" value="Ephexin-like"/>
</dbReference>
<dbReference type="eggNOG" id="KOG3523">
    <property type="taxonomic scope" value="Eukaryota"/>
</dbReference>
<dbReference type="AlphaFoldDB" id="A9V9C3"/>
<evidence type="ECO:0000259" key="5">
    <source>
        <dbReference type="PROSITE" id="PS50010"/>
    </source>
</evidence>
<protein>
    <submittedName>
        <fullName evidence="8">Uncharacterized protein</fullName>
    </submittedName>
</protein>
<dbReference type="PROSITE" id="PS51140">
    <property type="entry name" value="CUE"/>
    <property type="match status" value="2"/>
</dbReference>
<dbReference type="SMART" id="SM00546">
    <property type="entry name" value="CUE"/>
    <property type="match status" value="2"/>
</dbReference>
<organism evidence="8 9">
    <name type="scientific">Monosiga brevicollis</name>
    <name type="common">Choanoflagellate</name>
    <dbReference type="NCBI Taxonomy" id="81824"/>
    <lineage>
        <taxon>Eukaryota</taxon>
        <taxon>Choanoflagellata</taxon>
        <taxon>Craspedida</taxon>
        <taxon>Salpingoecidae</taxon>
        <taxon>Monosiga</taxon>
    </lineage>
</organism>
<dbReference type="PROSITE" id="PS50105">
    <property type="entry name" value="SAM_DOMAIN"/>
    <property type="match status" value="1"/>
</dbReference>
<dbReference type="InterPro" id="IPR001452">
    <property type="entry name" value="SH3_domain"/>
</dbReference>
<dbReference type="SMART" id="SM00325">
    <property type="entry name" value="RhoGEF"/>
    <property type="match status" value="1"/>
</dbReference>
<dbReference type="STRING" id="81824.A9V9C3"/>
<evidence type="ECO:0000259" key="6">
    <source>
        <dbReference type="PROSITE" id="PS50105"/>
    </source>
</evidence>
<dbReference type="PANTHER" id="PTHR12845:SF5">
    <property type="entry name" value="EPHEXIN, ISOFORM D"/>
    <property type="match status" value="1"/>
</dbReference>
<dbReference type="PANTHER" id="PTHR12845">
    <property type="entry name" value="GUANINE NUCLEOTIDE EXCHANGE FACTOR"/>
    <property type="match status" value="1"/>
</dbReference>
<feature type="domain" description="CUE" evidence="7">
    <location>
        <begin position="67"/>
        <end position="109"/>
    </location>
</feature>
<dbReference type="InterPro" id="IPR036028">
    <property type="entry name" value="SH3-like_dom_sf"/>
</dbReference>
<evidence type="ECO:0000313" key="9">
    <source>
        <dbReference type="Proteomes" id="UP000001357"/>
    </source>
</evidence>
<dbReference type="InterPro" id="IPR001660">
    <property type="entry name" value="SAM"/>
</dbReference>
<dbReference type="CDD" id="cd00174">
    <property type="entry name" value="SH3"/>
    <property type="match status" value="1"/>
</dbReference>
<evidence type="ECO:0000313" key="8">
    <source>
        <dbReference type="EMBL" id="EDQ85836.1"/>
    </source>
</evidence>
<dbReference type="InterPro" id="IPR000219">
    <property type="entry name" value="DH_dom"/>
</dbReference>
<evidence type="ECO:0000256" key="1">
    <source>
        <dbReference type="ARBA" id="ARBA00022443"/>
    </source>
</evidence>
<feature type="region of interest" description="Disordered" evidence="3">
    <location>
        <begin position="289"/>
        <end position="319"/>
    </location>
</feature>
<dbReference type="InterPro" id="IPR013761">
    <property type="entry name" value="SAM/pointed_sf"/>
</dbReference>
<dbReference type="Pfam" id="PF02845">
    <property type="entry name" value="CUE"/>
    <property type="match status" value="1"/>
</dbReference>
<evidence type="ECO:0000259" key="4">
    <source>
        <dbReference type="PROSITE" id="PS50002"/>
    </source>
</evidence>
<feature type="region of interest" description="Disordered" evidence="3">
    <location>
        <begin position="338"/>
        <end position="359"/>
    </location>
</feature>
<dbReference type="SUPFAM" id="SSF48065">
    <property type="entry name" value="DBL homology domain (DH-domain)"/>
    <property type="match status" value="1"/>
</dbReference>
<dbReference type="Pfam" id="PF00536">
    <property type="entry name" value="SAM_1"/>
    <property type="match status" value="1"/>
</dbReference>
<gene>
    <name evidence="8" type="ORF">MONBRDRAFT_34077</name>
</gene>
<dbReference type="FunCoup" id="A9V9C3">
    <property type="interactions" value="273"/>
</dbReference>
<keyword evidence="9" id="KW-1185">Reference proteome</keyword>
<sequence length="904" mass="100995">MASRTAADWSKEEVALWLCQLRLDDHTAAFRARNVDGSQLLDLKEHELVQLVATSPAKATGSHEPEDQKDRVEELQGIFPNLPVESIEHCLDVANDSESVINMLIAMQFDLTRVEQRGSASGSALASSTEEAHAQRKASSPGKLVEGASTTESVVDDDEDDDHWHSTPHLSQGPSRSASIIKHVASAYSVETDKLAALEDLFPEVDVDLIGYALHLAHGDVDDAYEQLSTLTNPVDMIRARSETLRRPTLMLSDGDTLNKALRRQSLGTTEQTYMTVTRSGFDDGDLYEASTPRLSKPRHTLAGSFRSESAAEESEADDNEWALLAEGRLALTMQDMPDMASDTDDDERGAPTPDEEGWRNIRASTLRRVSSAFPDMDFDSIKVVLDEHEDEPNEFQTGLMRALEFDADYATRNSGPASLLATPEVPRESRRASSSGSLSLRRASTLLGVQNDIFINDKRWINRPDVRASGFVEKLSKTEIKRQEAMQEVMTSEEAYLEDVKALLDLFVRPLHDYIGTSKVAPEPALQKRLSEIPTPSIADIFVKVSTRFKRVFANYCTTCFRLQRLLETHGDALKGLLNKASAAPQARNLPIGAFVLAPIQRLARYPLLIKAVRDRTDTGNPDYDVLDQAYEQLTACVKHCNNRLEVLDQYHELSKLERVLDYGRLETFIRLPAGHRCLQKRGPVNLVLVNDKGKYIKSKKLELFLFNDLLMYAKPVKHKRSPGQVYYTVYKQVNRSLVEAGPATASLAFAEIAATVAKEEHDQLMEILIFGPQVVRLWVKCPSVTDCMRWLDLFAIHQSEDAGDNTYASWDCPMARVVHSYSARHRDELSLRKGDVVSILCRDNGDGWCKGMPKDSSSNTPYASSGWFPASCVTEIDSVHEQAKKYKAEYHHMNSPVTNSYK</sequence>
<dbReference type="Pfam" id="PF00621">
    <property type="entry name" value="RhoGEF"/>
    <property type="match status" value="1"/>
</dbReference>
<evidence type="ECO:0000259" key="7">
    <source>
        <dbReference type="PROSITE" id="PS51140"/>
    </source>
</evidence>
<feature type="region of interest" description="Disordered" evidence="3">
    <location>
        <begin position="122"/>
        <end position="176"/>
    </location>
</feature>
<dbReference type="SUPFAM" id="SSF47769">
    <property type="entry name" value="SAM/Pointed domain"/>
    <property type="match status" value="1"/>
</dbReference>
<dbReference type="InterPro" id="IPR035899">
    <property type="entry name" value="DBL_dom_sf"/>
</dbReference>
<evidence type="ECO:0000256" key="2">
    <source>
        <dbReference type="PROSITE-ProRule" id="PRU00192"/>
    </source>
</evidence>
<dbReference type="Proteomes" id="UP000001357">
    <property type="component" value="Unassembled WGS sequence"/>
</dbReference>
<dbReference type="CDD" id="cd14279">
    <property type="entry name" value="CUE"/>
    <property type="match status" value="1"/>
</dbReference>
<dbReference type="GO" id="GO:0032956">
    <property type="term" value="P:regulation of actin cytoskeleton organization"/>
    <property type="evidence" value="ECO:0000318"/>
    <property type="project" value="GO_Central"/>
</dbReference>
<dbReference type="InterPro" id="IPR011993">
    <property type="entry name" value="PH-like_dom_sf"/>
</dbReference>
<dbReference type="GO" id="GO:0043130">
    <property type="term" value="F:ubiquitin binding"/>
    <property type="evidence" value="ECO:0007669"/>
    <property type="project" value="InterPro"/>
</dbReference>
<dbReference type="EMBL" id="CH991570">
    <property type="protein sequence ID" value="EDQ85836.1"/>
    <property type="molecule type" value="Genomic_DNA"/>
</dbReference>
<keyword evidence="1 2" id="KW-0728">SH3 domain</keyword>
<dbReference type="SMART" id="SM00326">
    <property type="entry name" value="SH3"/>
    <property type="match status" value="1"/>
</dbReference>
<feature type="domain" description="CUE" evidence="7">
    <location>
        <begin position="190"/>
        <end position="233"/>
    </location>
</feature>
<feature type="region of interest" description="Disordered" evidence="3">
    <location>
        <begin position="415"/>
        <end position="437"/>
    </location>
</feature>
<dbReference type="PROSITE" id="PS50010">
    <property type="entry name" value="DH_2"/>
    <property type="match status" value="1"/>
</dbReference>